<dbReference type="AlphaFoldDB" id="A0A1G2AAL8"/>
<dbReference type="Pfam" id="PF00535">
    <property type="entry name" value="Glycos_transf_2"/>
    <property type="match status" value="1"/>
</dbReference>
<name>A0A1G2AAL8_9BACT</name>
<comment type="caution">
    <text evidence="2">The sequence shown here is derived from an EMBL/GenBank/DDBJ whole genome shotgun (WGS) entry which is preliminary data.</text>
</comment>
<dbReference type="SUPFAM" id="SSF53448">
    <property type="entry name" value="Nucleotide-diphospho-sugar transferases"/>
    <property type="match status" value="1"/>
</dbReference>
<organism evidence="2 3">
    <name type="scientific">Candidatus Jacksonbacteria bacterium RIFCSPLOWO2_02_FULL_44_20</name>
    <dbReference type="NCBI Taxonomy" id="1798460"/>
    <lineage>
        <taxon>Bacteria</taxon>
        <taxon>Candidatus Jacksoniibacteriota</taxon>
    </lineage>
</organism>
<reference evidence="2 3" key="1">
    <citation type="journal article" date="2016" name="Nat. Commun.">
        <title>Thousands of microbial genomes shed light on interconnected biogeochemical processes in an aquifer system.</title>
        <authorList>
            <person name="Anantharaman K."/>
            <person name="Brown C.T."/>
            <person name="Hug L.A."/>
            <person name="Sharon I."/>
            <person name="Castelle C.J."/>
            <person name="Probst A.J."/>
            <person name="Thomas B.C."/>
            <person name="Singh A."/>
            <person name="Wilkins M.J."/>
            <person name="Karaoz U."/>
            <person name="Brodie E.L."/>
            <person name="Williams K.H."/>
            <person name="Hubbard S.S."/>
            <person name="Banfield J.F."/>
        </authorList>
    </citation>
    <scope>NUCLEOTIDE SEQUENCE [LARGE SCALE GENOMIC DNA]</scope>
</reference>
<proteinExistence type="predicted"/>
<dbReference type="InterPro" id="IPR001173">
    <property type="entry name" value="Glyco_trans_2-like"/>
</dbReference>
<protein>
    <recommendedName>
        <fullName evidence="1">Glycosyltransferase 2-like domain-containing protein</fullName>
    </recommendedName>
</protein>
<gene>
    <name evidence="2" type="ORF">A3H61_02070</name>
</gene>
<sequence>MDLSISLVNYNTKNLVKQFVKSASSLQSSLSYEIIITDNGSRDGSADLIEREILPKYETVRLIRGKNVGFGAGHNIGLKSAQGEVFMIVNSDIVLLEDAITPLYRFLTENTAYGIVGPKLIYPDLSIQPSCRAWPRLLTPIYRRTKLGRTLLGRRELLRYDINDYDKRHPKKVDWLAGACFMIKKNVWTDIEGFDERYFMYCEDIDLCRKTWGAGYEVWYYPNVAMIHYHKRLSAQKKWWKSLFDKTTRVHIASHLKYIKKWKSR</sequence>
<dbReference type="PANTHER" id="PTHR43179">
    <property type="entry name" value="RHAMNOSYLTRANSFERASE WBBL"/>
    <property type="match status" value="1"/>
</dbReference>
<feature type="domain" description="Glycosyltransferase 2-like" evidence="1">
    <location>
        <begin position="4"/>
        <end position="118"/>
    </location>
</feature>
<accession>A0A1G2AAL8</accession>
<dbReference type="InterPro" id="IPR029044">
    <property type="entry name" value="Nucleotide-diphossugar_trans"/>
</dbReference>
<evidence type="ECO:0000313" key="3">
    <source>
        <dbReference type="Proteomes" id="UP000178315"/>
    </source>
</evidence>
<evidence type="ECO:0000259" key="1">
    <source>
        <dbReference type="Pfam" id="PF00535"/>
    </source>
</evidence>
<dbReference type="EMBL" id="MHJU01000005">
    <property type="protein sequence ID" value="OGY73948.1"/>
    <property type="molecule type" value="Genomic_DNA"/>
</dbReference>
<dbReference type="Proteomes" id="UP000178315">
    <property type="component" value="Unassembled WGS sequence"/>
</dbReference>
<dbReference type="CDD" id="cd04186">
    <property type="entry name" value="GT_2_like_c"/>
    <property type="match status" value="1"/>
</dbReference>
<dbReference type="PANTHER" id="PTHR43179:SF7">
    <property type="entry name" value="RHAMNOSYLTRANSFERASE WBBL"/>
    <property type="match status" value="1"/>
</dbReference>
<dbReference type="Gene3D" id="3.90.550.10">
    <property type="entry name" value="Spore Coat Polysaccharide Biosynthesis Protein SpsA, Chain A"/>
    <property type="match status" value="1"/>
</dbReference>
<evidence type="ECO:0000313" key="2">
    <source>
        <dbReference type="EMBL" id="OGY73948.1"/>
    </source>
</evidence>